<dbReference type="AlphaFoldDB" id="A0A0W8F1S1"/>
<proteinExistence type="predicted"/>
<organism evidence="1">
    <name type="scientific">hydrocarbon metagenome</name>
    <dbReference type="NCBI Taxonomy" id="938273"/>
    <lineage>
        <taxon>unclassified sequences</taxon>
        <taxon>metagenomes</taxon>
        <taxon>ecological metagenomes</taxon>
    </lineage>
</organism>
<protein>
    <submittedName>
        <fullName evidence="1">Uncharacterized protein</fullName>
    </submittedName>
</protein>
<sequence length="81" mass="9285">MKYLPGRSSDPVRDPGNQAGDQAWVWRIVNTVSHTMITIPAWNYHIPPDQEKFQAVRLSWQQKSSLSFEEDLIMGERGKTG</sequence>
<accession>A0A0W8F1S1</accession>
<evidence type="ECO:0000313" key="1">
    <source>
        <dbReference type="EMBL" id="KUG14796.1"/>
    </source>
</evidence>
<name>A0A0W8F1S1_9ZZZZ</name>
<reference evidence="1" key="1">
    <citation type="journal article" date="2015" name="Proc. Natl. Acad. Sci. U.S.A.">
        <title>Networks of energetic and metabolic interactions define dynamics in microbial communities.</title>
        <authorList>
            <person name="Embree M."/>
            <person name="Liu J.K."/>
            <person name="Al-Bassam M.M."/>
            <person name="Zengler K."/>
        </authorList>
    </citation>
    <scope>NUCLEOTIDE SEQUENCE</scope>
</reference>
<dbReference type="EMBL" id="LNQE01001619">
    <property type="protein sequence ID" value="KUG14796.1"/>
    <property type="molecule type" value="Genomic_DNA"/>
</dbReference>
<comment type="caution">
    <text evidence="1">The sequence shown here is derived from an EMBL/GenBank/DDBJ whole genome shotgun (WGS) entry which is preliminary data.</text>
</comment>
<gene>
    <name evidence="1" type="ORF">ASZ90_015559</name>
</gene>